<sequence>MLQDLRKWAFDTDAQTTILWLYGPAGAGKSAIMQTLARELQDAGRLGGSFFFKRGHVARGNAKKLFATIAYQLALSIPWLRTPISRIVENDPSIVVRSIETQIQKLISEPCRPHAFRDPVTIAIDGLDECEGHNIQEEILRSMRNSSQHPIPLRFIISSRPEPHICEMFDSVFSSGHYHSLNVEQSFDDVRQYLHDEFLRIYREHHHTMASIPWPWPPSHVLERLVRQSSGHFIYASTIIKFIDNKNYRPTEMLAVVQDKNAMRMGSQLVFDELDKLYMTILCSSPRESQLIPILCAIANFDLAAGEIDQLFELAGGETRLLLRGLHSVFHIPPDDTDSVSKVPRRQTMPSDASGYILSPTLCASTPYRMDRFLWPTQSYGKLDTLHHIIASLR</sequence>
<evidence type="ECO:0000313" key="3">
    <source>
        <dbReference type="EMBL" id="KAF7346664.1"/>
    </source>
</evidence>
<dbReference type="InterPro" id="IPR056884">
    <property type="entry name" value="NPHP3-like_N"/>
</dbReference>
<feature type="domain" description="NACHT" evidence="2">
    <location>
        <begin position="17"/>
        <end position="161"/>
    </location>
</feature>
<reference evidence="3" key="1">
    <citation type="submission" date="2020-05" db="EMBL/GenBank/DDBJ databases">
        <title>Mycena genomes resolve the evolution of fungal bioluminescence.</title>
        <authorList>
            <person name="Tsai I.J."/>
        </authorList>
    </citation>
    <scope>NUCLEOTIDE SEQUENCE</scope>
    <source>
        <strain evidence="3">160909Yilan</strain>
    </source>
</reference>
<name>A0A8H6XTX5_9AGAR</name>
<dbReference type="OrthoDB" id="5967843at2759"/>
<protein>
    <submittedName>
        <fullName evidence="3">Putative nwd2 protein</fullName>
    </submittedName>
</protein>
<keyword evidence="4" id="KW-1185">Reference proteome</keyword>
<dbReference type="Gene3D" id="3.40.50.300">
    <property type="entry name" value="P-loop containing nucleotide triphosphate hydrolases"/>
    <property type="match status" value="1"/>
</dbReference>
<dbReference type="SUPFAM" id="SSF52540">
    <property type="entry name" value="P-loop containing nucleoside triphosphate hydrolases"/>
    <property type="match status" value="1"/>
</dbReference>
<accession>A0A8H6XTX5</accession>
<dbReference type="Pfam" id="PF24883">
    <property type="entry name" value="NPHP3_N"/>
    <property type="match status" value="1"/>
</dbReference>
<dbReference type="InterPro" id="IPR007111">
    <property type="entry name" value="NACHT_NTPase"/>
</dbReference>
<dbReference type="PANTHER" id="PTHR10039">
    <property type="entry name" value="AMELOGENIN"/>
    <property type="match status" value="1"/>
</dbReference>
<dbReference type="Proteomes" id="UP000623467">
    <property type="component" value="Unassembled WGS sequence"/>
</dbReference>
<dbReference type="PROSITE" id="PS50837">
    <property type="entry name" value="NACHT"/>
    <property type="match status" value="1"/>
</dbReference>
<dbReference type="EMBL" id="JACAZH010000018">
    <property type="protein sequence ID" value="KAF7346664.1"/>
    <property type="molecule type" value="Genomic_DNA"/>
</dbReference>
<keyword evidence="1" id="KW-0677">Repeat</keyword>
<organism evidence="3 4">
    <name type="scientific">Mycena sanguinolenta</name>
    <dbReference type="NCBI Taxonomy" id="230812"/>
    <lineage>
        <taxon>Eukaryota</taxon>
        <taxon>Fungi</taxon>
        <taxon>Dikarya</taxon>
        <taxon>Basidiomycota</taxon>
        <taxon>Agaricomycotina</taxon>
        <taxon>Agaricomycetes</taxon>
        <taxon>Agaricomycetidae</taxon>
        <taxon>Agaricales</taxon>
        <taxon>Marasmiineae</taxon>
        <taxon>Mycenaceae</taxon>
        <taxon>Mycena</taxon>
    </lineage>
</organism>
<dbReference type="AlphaFoldDB" id="A0A8H6XTX5"/>
<evidence type="ECO:0000259" key="2">
    <source>
        <dbReference type="PROSITE" id="PS50837"/>
    </source>
</evidence>
<dbReference type="InterPro" id="IPR027417">
    <property type="entry name" value="P-loop_NTPase"/>
</dbReference>
<proteinExistence type="predicted"/>
<gene>
    <name evidence="3" type="ORF">MSAN_01804000</name>
</gene>
<comment type="caution">
    <text evidence="3">The sequence shown here is derived from an EMBL/GenBank/DDBJ whole genome shotgun (WGS) entry which is preliminary data.</text>
</comment>
<evidence type="ECO:0000313" key="4">
    <source>
        <dbReference type="Proteomes" id="UP000623467"/>
    </source>
</evidence>
<evidence type="ECO:0000256" key="1">
    <source>
        <dbReference type="ARBA" id="ARBA00022737"/>
    </source>
</evidence>